<evidence type="ECO:0000313" key="1">
    <source>
        <dbReference type="EMBL" id="AEO36901.1"/>
    </source>
</evidence>
<accession>G3MTT3</accession>
<dbReference type="InterPro" id="IPR036084">
    <property type="entry name" value="Ser_inhib-like_sf"/>
</dbReference>
<sequence>MKSWQRRTPATMEVAENLSFWNREAHAAMLPLQSTWGSSLSSKLPAVAFTPVMKSAFLIVAALVCSELFFAEGMPNLSWEEEPNLHLPGWLRPHKCPKHEEYRGDSSTCGEKNCLQLITGPPVACSFDLAYRCWCKGGYYRNPKRKLGQVDASFKQRGKAIGGIHVTSSARGASG</sequence>
<dbReference type="EMBL" id="JO845285">
    <property type="protein sequence ID" value="AEO36901.1"/>
    <property type="molecule type" value="mRNA"/>
</dbReference>
<dbReference type="CDD" id="cd19941">
    <property type="entry name" value="TIL"/>
    <property type="match status" value="1"/>
</dbReference>
<proteinExistence type="evidence at transcript level"/>
<reference evidence="1" key="1">
    <citation type="journal article" date="2011" name="PLoS ONE">
        <title>A deep insight into the sialotranscriptome of the gulf coast tick, Amblyomma maculatum.</title>
        <authorList>
            <person name="Karim S."/>
            <person name="Singh P."/>
            <person name="Ribeiro J.M."/>
        </authorList>
    </citation>
    <scope>NUCLEOTIDE SEQUENCE</scope>
    <source>
        <tissue evidence="1">Salivary gland</tissue>
    </source>
</reference>
<protein>
    <submittedName>
        <fullName evidence="1">Uncharacterized protein</fullName>
    </submittedName>
</protein>
<dbReference type="SUPFAM" id="SSF57567">
    <property type="entry name" value="Serine protease inhibitors"/>
    <property type="match status" value="1"/>
</dbReference>
<organism evidence="1">
    <name type="scientific">Amblyomma maculatum</name>
    <name type="common">Gulf Coast tick</name>
    <dbReference type="NCBI Taxonomy" id="34609"/>
    <lineage>
        <taxon>Eukaryota</taxon>
        <taxon>Metazoa</taxon>
        <taxon>Ecdysozoa</taxon>
        <taxon>Arthropoda</taxon>
        <taxon>Chelicerata</taxon>
        <taxon>Arachnida</taxon>
        <taxon>Acari</taxon>
        <taxon>Parasitiformes</taxon>
        <taxon>Ixodida</taxon>
        <taxon>Ixodoidea</taxon>
        <taxon>Ixodidae</taxon>
        <taxon>Amblyomminae</taxon>
        <taxon>Amblyomma</taxon>
    </lineage>
</organism>
<dbReference type="AlphaFoldDB" id="G3MTT3"/>
<dbReference type="Gene3D" id="2.10.25.10">
    <property type="entry name" value="Laminin"/>
    <property type="match status" value="1"/>
</dbReference>
<name>G3MTT3_AMBMU</name>